<dbReference type="InterPro" id="IPR036458">
    <property type="entry name" value="Na:dicarbo_symporter_sf"/>
</dbReference>
<dbReference type="Proteomes" id="UP001597461">
    <property type="component" value="Unassembled WGS sequence"/>
</dbReference>
<dbReference type="RefSeq" id="WP_379077507.1">
    <property type="nucleotide sequence ID" value="NZ_JBHULL010000007.1"/>
</dbReference>
<evidence type="ECO:0000256" key="4">
    <source>
        <dbReference type="ARBA" id="ARBA00022989"/>
    </source>
</evidence>
<feature type="transmembrane region" description="Helical" evidence="6">
    <location>
        <begin position="151"/>
        <end position="172"/>
    </location>
</feature>
<dbReference type="PRINTS" id="PR00173">
    <property type="entry name" value="EDTRNSPORT"/>
</dbReference>
<feature type="transmembrane region" description="Helical" evidence="6">
    <location>
        <begin position="233"/>
        <end position="253"/>
    </location>
</feature>
<keyword evidence="8" id="KW-1185">Reference proteome</keyword>
<comment type="subcellular location">
    <subcellularLocation>
        <location evidence="1">Membrane</location>
        <topology evidence="1">Multi-pass membrane protein</topology>
    </subcellularLocation>
</comment>
<evidence type="ECO:0000256" key="6">
    <source>
        <dbReference type="SAM" id="Phobius"/>
    </source>
</evidence>
<evidence type="ECO:0000313" key="7">
    <source>
        <dbReference type="EMBL" id="MFD2582491.1"/>
    </source>
</evidence>
<gene>
    <name evidence="7" type="ORF">ACFSR6_08330</name>
</gene>
<dbReference type="Pfam" id="PF00375">
    <property type="entry name" value="SDF"/>
    <property type="match status" value="1"/>
</dbReference>
<organism evidence="7 8">
    <name type="scientific">Pedobacter vanadiisoli</name>
    <dbReference type="NCBI Taxonomy" id="1761975"/>
    <lineage>
        <taxon>Bacteria</taxon>
        <taxon>Pseudomonadati</taxon>
        <taxon>Bacteroidota</taxon>
        <taxon>Sphingobacteriia</taxon>
        <taxon>Sphingobacteriales</taxon>
        <taxon>Sphingobacteriaceae</taxon>
        <taxon>Pedobacter</taxon>
    </lineage>
</organism>
<evidence type="ECO:0000256" key="1">
    <source>
        <dbReference type="ARBA" id="ARBA00004141"/>
    </source>
</evidence>
<evidence type="ECO:0000256" key="2">
    <source>
        <dbReference type="ARBA" id="ARBA00022448"/>
    </source>
</evidence>
<evidence type="ECO:0000256" key="3">
    <source>
        <dbReference type="ARBA" id="ARBA00022692"/>
    </source>
</evidence>
<evidence type="ECO:0000313" key="8">
    <source>
        <dbReference type="Proteomes" id="UP001597461"/>
    </source>
</evidence>
<keyword evidence="2" id="KW-0813">Transport</keyword>
<dbReference type="SUPFAM" id="SSF118215">
    <property type="entry name" value="Proton glutamate symport protein"/>
    <property type="match status" value="1"/>
</dbReference>
<feature type="transmembrane region" description="Helical" evidence="6">
    <location>
        <begin position="334"/>
        <end position="351"/>
    </location>
</feature>
<dbReference type="PANTHER" id="PTHR42865:SF1">
    <property type="entry name" value="AEROBIC C4-DICARBOXYLATE TRANSPORT PROTEIN"/>
    <property type="match status" value="1"/>
</dbReference>
<feature type="transmembrane region" description="Helical" evidence="6">
    <location>
        <begin position="302"/>
        <end position="322"/>
    </location>
</feature>
<evidence type="ECO:0000256" key="5">
    <source>
        <dbReference type="ARBA" id="ARBA00023136"/>
    </source>
</evidence>
<keyword evidence="4 6" id="KW-1133">Transmembrane helix</keyword>
<feature type="transmembrane region" description="Helical" evidence="6">
    <location>
        <begin position="193"/>
        <end position="213"/>
    </location>
</feature>
<proteinExistence type="predicted"/>
<keyword evidence="3 6" id="KW-0812">Transmembrane</keyword>
<feature type="transmembrane region" description="Helical" evidence="6">
    <location>
        <begin position="30"/>
        <end position="50"/>
    </location>
</feature>
<comment type="caution">
    <text evidence="7">The sequence shown here is derived from an EMBL/GenBank/DDBJ whole genome shotgun (WGS) entry which is preliminary data.</text>
</comment>
<feature type="transmembrane region" description="Helical" evidence="6">
    <location>
        <begin position="70"/>
        <end position="87"/>
    </location>
</feature>
<dbReference type="EMBL" id="JBHULL010000007">
    <property type="protein sequence ID" value="MFD2582491.1"/>
    <property type="molecule type" value="Genomic_DNA"/>
</dbReference>
<feature type="transmembrane region" description="Helical" evidence="6">
    <location>
        <begin position="99"/>
        <end position="121"/>
    </location>
</feature>
<dbReference type="InterPro" id="IPR001991">
    <property type="entry name" value="Na-dicarboxylate_symporter"/>
</dbReference>
<sequence length="408" mass="44439">MIIFIDKKINTFILKLIGKIDLVVDKLNQYLSLQIVLAIVAGVFCGIFYPTTAAKMQWIGSVFVSAIEPFVAPVIFLTVVTLFGGLDNLKSIGQIIIKALIYFVLISTGAILFGIGIALLIQPGKINKALLSEILPGQLITSQYPQWVNVVLQNSMLILLLTAVILGLIINQSGLKRKATDFFDLLRKFVMKLLRYIFVFAPFVAFSGIAYTVGRYGMDSLLPIGKMLAGTYIAMFLFVFLVLGSILLVLRVNIVKFIATIKNELLYALGTSSSSSVIPLLMDRLEIIGLKRDVVRVVTVTGNSLNLNGTCVYLGMSVIFLAQLYNINFSWAELLNIVMIILLTSKGATGIPGTGFLALVTTVNSIHLIPVEGLAVLLSIDRFMSEARAITNTIGHGVAALVISNTKK</sequence>
<reference evidence="8" key="1">
    <citation type="journal article" date="2019" name="Int. J. Syst. Evol. Microbiol.">
        <title>The Global Catalogue of Microorganisms (GCM) 10K type strain sequencing project: providing services to taxonomists for standard genome sequencing and annotation.</title>
        <authorList>
            <consortium name="The Broad Institute Genomics Platform"/>
            <consortium name="The Broad Institute Genome Sequencing Center for Infectious Disease"/>
            <person name="Wu L."/>
            <person name="Ma J."/>
        </authorList>
    </citation>
    <scope>NUCLEOTIDE SEQUENCE [LARGE SCALE GENOMIC DNA]</scope>
    <source>
        <strain evidence="8">KCTC 42866</strain>
    </source>
</reference>
<dbReference type="Gene3D" id="1.10.3860.10">
    <property type="entry name" value="Sodium:dicarboxylate symporter"/>
    <property type="match status" value="1"/>
</dbReference>
<protein>
    <submittedName>
        <fullName evidence="7">Cation:dicarboxylate symporter family transporter</fullName>
    </submittedName>
</protein>
<name>A0ABW5MI44_9SPHI</name>
<dbReference type="PANTHER" id="PTHR42865">
    <property type="entry name" value="PROTON/GLUTAMATE-ASPARTATE SYMPORTER"/>
    <property type="match status" value="1"/>
</dbReference>
<keyword evidence="5 6" id="KW-0472">Membrane</keyword>
<accession>A0ABW5MI44</accession>